<dbReference type="GO" id="GO:0009403">
    <property type="term" value="P:toxin biosynthetic process"/>
    <property type="evidence" value="ECO:0007669"/>
    <property type="project" value="InterPro"/>
</dbReference>
<evidence type="ECO:0000313" key="6">
    <source>
        <dbReference type="EMBL" id="RRQ50210.1"/>
    </source>
</evidence>
<reference evidence="7" key="1">
    <citation type="submission" date="2018-08" db="EMBL/GenBank/DDBJ databases">
        <authorList>
            <person name="Khan S.A."/>
            <person name="J S.E."/>
        </authorList>
    </citation>
    <scope>NUCLEOTIDE SEQUENCE [LARGE SCALE GENOMIC DNA]</scope>
    <source>
        <strain evidence="7">PoM-212</strain>
    </source>
</reference>
<protein>
    <submittedName>
        <fullName evidence="6">CvpA family protein</fullName>
    </submittedName>
</protein>
<dbReference type="Proteomes" id="UP000286990">
    <property type="component" value="Unassembled WGS sequence"/>
</dbReference>
<evidence type="ECO:0000256" key="2">
    <source>
        <dbReference type="ARBA" id="ARBA00022692"/>
    </source>
</evidence>
<dbReference type="OrthoDB" id="9799585at2"/>
<feature type="transmembrane region" description="Helical" evidence="5">
    <location>
        <begin position="101"/>
        <end position="122"/>
    </location>
</feature>
<dbReference type="PANTHER" id="PTHR37306">
    <property type="entry name" value="COLICIN V PRODUCTION PROTEIN"/>
    <property type="match status" value="1"/>
</dbReference>
<organism evidence="6 7">
    <name type="scientific">Maribacter algicola</name>
    <dbReference type="NCBI Taxonomy" id="2498892"/>
    <lineage>
        <taxon>Bacteria</taxon>
        <taxon>Pseudomonadati</taxon>
        <taxon>Bacteroidota</taxon>
        <taxon>Flavobacteriia</taxon>
        <taxon>Flavobacteriales</taxon>
        <taxon>Flavobacteriaceae</taxon>
        <taxon>Maribacter</taxon>
    </lineage>
</organism>
<feature type="transmembrane region" description="Helical" evidence="5">
    <location>
        <begin position="31"/>
        <end position="49"/>
    </location>
</feature>
<sequence length="168" mass="18322">MNFLDIVLGLLLLWGLWKGLSNGLLVEIASIIAIIAGIYGAIHFSYIAGDYLSERMDWDEKFINIAALVITFILIVMAVHLLGKILTKIIDIAMLGILNKLAGAIFGILKVTVILGALLVFIKRLDANFELPSQEMKATSVLYAPLIDIGGFLFDTVLQGELTESSDV</sequence>
<comment type="caution">
    <text evidence="6">The sequence shown here is derived from an EMBL/GenBank/DDBJ whole genome shotgun (WGS) entry which is preliminary data.</text>
</comment>
<keyword evidence="2 5" id="KW-0812">Transmembrane</keyword>
<dbReference type="AlphaFoldDB" id="A0A3R8R9Y7"/>
<dbReference type="Pfam" id="PF02674">
    <property type="entry name" value="Colicin_V"/>
    <property type="match status" value="1"/>
</dbReference>
<dbReference type="RefSeq" id="WP_125222026.1">
    <property type="nucleotide sequence ID" value="NZ_QUSX01000001.1"/>
</dbReference>
<reference evidence="7" key="2">
    <citation type="submission" date="2018-12" db="EMBL/GenBank/DDBJ databases">
        <title>Maribacter lutimaris sp. nov., isolated from marine sediment.</title>
        <authorList>
            <person name="Kim K.K."/>
        </authorList>
    </citation>
    <scope>NUCLEOTIDE SEQUENCE [LARGE SCALE GENOMIC DNA]</scope>
    <source>
        <strain evidence="7">PoM-212</strain>
    </source>
</reference>
<keyword evidence="3 5" id="KW-1133">Transmembrane helix</keyword>
<dbReference type="PANTHER" id="PTHR37306:SF1">
    <property type="entry name" value="COLICIN V PRODUCTION PROTEIN"/>
    <property type="match status" value="1"/>
</dbReference>
<feature type="transmembrane region" description="Helical" evidence="5">
    <location>
        <begin position="61"/>
        <end position="81"/>
    </location>
</feature>
<evidence type="ECO:0000256" key="4">
    <source>
        <dbReference type="ARBA" id="ARBA00023136"/>
    </source>
</evidence>
<accession>A0A3R8R9Y7</accession>
<keyword evidence="7" id="KW-1185">Reference proteome</keyword>
<evidence type="ECO:0000313" key="7">
    <source>
        <dbReference type="Proteomes" id="UP000286990"/>
    </source>
</evidence>
<evidence type="ECO:0000256" key="3">
    <source>
        <dbReference type="ARBA" id="ARBA00022989"/>
    </source>
</evidence>
<dbReference type="InterPro" id="IPR003825">
    <property type="entry name" value="Colicin-V_CvpA"/>
</dbReference>
<gene>
    <name evidence="6" type="ORF">DZC72_06495</name>
</gene>
<name>A0A3R8R9Y7_9FLAO</name>
<dbReference type="GO" id="GO:0016020">
    <property type="term" value="C:membrane"/>
    <property type="evidence" value="ECO:0007669"/>
    <property type="project" value="UniProtKB-SubCell"/>
</dbReference>
<proteinExistence type="predicted"/>
<dbReference type="EMBL" id="QUSX01000001">
    <property type="protein sequence ID" value="RRQ50210.1"/>
    <property type="molecule type" value="Genomic_DNA"/>
</dbReference>
<evidence type="ECO:0000256" key="1">
    <source>
        <dbReference type="ARBA" id="ARBA00004141"/>
    </source>
</evidence>
<keyword evidence="4 5" id="KW-0472">Membrane</keyword>
<comment type="subcellular location">
    <subcellularLocation>
        <location evidence="1">Membrane</location>
        <topology evidence="1">Multi-pass membrane protein</topology>
    </subcellularLocation>
</comment>
<evidence type="ECO:0000256" key="5">
    <source>
        <dbReference type="SAM" id="Phobius"/>
    </source>
</evidence>